<keyword evidence="1" id="KW-1133">Transmembrane helix</keyword>
<dbReference type="AlphaFoldDB" id="A0A1I7WBI1"/>
<keyword evidence="1" id="KW-0472">Membrane</keyword>
<dbReference type="Proteomes" id="UP000095283">
    <property type="component" value="Unplaced"/>
</dbReference>
<keyword evidence="2" id="KW-1185">Reference proteome</keyword>
<feature type="transmembrane region" description="Helical" evidence="1">
    <location>
        <begin position="6"/>
        <end position="27"/>
    </location>
</feature>
<evidence type="ECO:0000313" key="3">
    <source>
        <dbReference type="WBParaSite" id="Hba_02063"/>
    </source>
</evidence>
<name>A0A1I7WBI1_HETBA</name>
<evidence type="ECO:0000313" key="2">
    <source>
        <dbReference type="Proteomes" id="UP000095283"/>
    </source>
</evidence>
<evidence type="ECO:0000256" key="1">
    <source>
        <dbReference type="SAM" id="Phobius"/>
    </source>
</evidence>
<keyword evidence="1" id="KW-0812">Transmembrane</keyword>
<organism evidence="2 3">
    <name type="scientific">Heterorhabditis bacteriophora</name>
    <name type="common">Entomopathogenic nematode worm</name>
    <dbReference type="NCBI Taxonomy" id="37862"/>
    <lineage>
        <taxon>Eukaryota</taxon>
        <taxon>Metazoa</taxon>
        <taxon>Ecdysozoa</taxon>
        <taxon>Nematoda</taxon>
        <taxon>Chromadorea</taxon>
        <taxon>Rhabditida</taxon>
        <taxon>Rhabditina</taxon>
        <taxon>Rhabditomorpha</taxon>
        <taxon>Strongyloidea</taxon>
        <taxon>Heterorhabditidae</taxon>
        <taxon>Heterorhabditis</taxon>
    </lineage>
</organism>
<reference evidence="3" key="1">
    <citation type="submission" date="2016-11" db="UniProtKB">
        <authorList>
            <consortium name="WormBaseParasite"/>
        </authorList>
    </citation>
    <scope>IDENTIFICATION</scope>
</reference>
<protein>
    <submittedName>
        <fullName evidence="3">Uncharacterized protein</fullName>
    </submittedName>
</protein>
<dbReference type="WBParaSite" id="Hba_02063">
    <property type="protein sequence ID" value="Hba_02063"/>
    <property type="gene ID" value="Hba_02063"/>
</dbReference>
<sequence>MRQKLLIINFKTASLCCFYSVLAYSTLSRMGLIDKIKMDTANKTKIFHKKYKKQLLVNN</sequence>
<accession>A0A1I7WBI1</accession>
<proteinExistence type="predicted"/>